<evidence type="ECO:0000256" key="4">
    <source>
        <dbReference type="RuleBase" id="RU361161"/>
    </source>
</evidence>
<keyword evidence="2 4" id="KW-0378">Hydrolase</keyword>
<dbReference type="GO" id="GO:0016787">
    <property type="term" value="F:hydrolase activity"/>
    <property type="evidence" value="ECO:0007669"/>
    <property type="project" value="UniProtKB-KW"/>
</dbReference>
<dbReference type="Pfam" id="PF14310">
    <property type="entry name" value="Fn3-like"/>
    <property type="match status" value="1"/>
</dbReference>
<dbReference type="InterPro" id="IPR019800">
    <property type="entry name" value="Glyco_hydro_3_AS"/>
</dbReference>
<keyword evidence="3" id="KW-0119">Carbohydrate metabolism</keyword>
<dbReference type="RefSeq" id="WP_263608515.1">
    <property type="nucleotide sequence ID" value="NZ_JAOVQM010000003.1"/>
</dbReference>
<dbReference type="PANTHER" id="PTHR42715">
    <property type="entry name" value="BETA-GLUCOSIDASE"/>
    <property type="match status" value="1"/>
</dbReference>
<accession>A0ABT2Y6H0</accession>
<evidence type="ECO:0000256" key="2">
    <source>
        <dbReference type="ARBA" id="ARBA00022801"/>
    </source>
</evidence>
<organism evidence="6 7">
    <name type="scientific">Paracholeplasma manati</name>
    <dbReference type="NCBI Taxonomy" id="591373"/>
    <lineage>
        <taxon>Bacteria</taxon>
        <taxon>Bacillati</taxon>
        <taxon>Mycoplasmatota</taxon>
        <taxon>Mollicutes</taxon>
        <taxon>Acholeplasmatales</taxon>
        <taxon>Acholeplasmataceae</taxon>
        <taxon>Paracholeplasma</taxon>
    </lineage>
</organism>
<comment type="similarity">
    <text evidence="1 4">Belongs to the glycosyl hydrolase 3 family.</text>
</comment>
<keyword evidence="7" id="KW-1185">Reference proteome</keyword>
<name>A0ABT2Y6H0_9MOLU</name>
<dbReference type="InterPro" id="IPR050288">
    <property type="entry name" value="Cellulose_deg_GH3"/>
</dbReference>
<dbReference type="SUPFAM" id="SSF52279">
    <property type="entry name" value="Beta-D-glucan exohydrolase, C-terminal domain"/>
    <property type="match status" value="1"/>
</dbReference>
<evidence type="ECO:0000259" key="5">
    <source>
        <dbReference type="SMART" id="SM01217"/>
    </source>
</evidence>
<dbReference type="Gene3D" id="3.40.50.1700">
    <property type="entry name" value="Glycoside hydrolase family 3 C-terminal domain"/>
    <property type="match status" value="1"/>
</dbReference>
<evidence type="ECO:0000313" key="6">
    <source>
        <dbReference type="EMBL" id="MCV2232330.1"/>
    </source>
</evidence>
<dbReference type="InterPro" id="IPR013783">
    <property type="entry name" value="Ig-like_fold"/>
</dbReference>
<sequence>MKSYLELFKPLEMKPLQGLKDLSRIAATEGIVLLKNDKNVLPLQNVKINVFGRIQTNYYKSGTGSGGLVNVDYTTSILEALLENPLVELNKTLVNTYMTWEKEHPFNAGSGMWASEPWSQIEMTLSEETLQQAKDFSDIAVVCIGRTAGEDKDNSLSKGSYYLSDLESEMIQKVSSTFKKVIVVLNVGNIIDLSFMDQNPIQGLLYVWHGGQEGGRTVSDILTGVFTPSGKLPDTIAYRVEDYPSTAHFGGHDENIYTEDIYVGYRYFETFKPEAVRYPFGFGLSYTSFDYHVRQTNRDFEYEIDVKNIGNFAGKAVIQAYVKAPQGLLGKPAKTLVGFVKSALLQPGESDTVYIQFDKYDFASYDEVGLTGKASTYVLEKGYYQVTLSTDVKTDITFFEFEIPDTEIIDTCYEALRPIKPFNRLKASVQNGRFIESYEPTPIRTYKIKDRIENNLPKEIQHTCLEKRNLIDVYQHKVSLDAFVSQLSLTELAELVRGEGMSSPKVTPGTASAFGGVTEKLQAHGLPIACCSDGPSGIRMDSGMPSTSLPNGTALAATFNTNLLESLYYLIGIEMLSYQIDILLGPGMNIHRHPLCGRNFEYFSEDPQLTGDMASAIIAGLQAAGVTGTLKHLAANNQEYRRFDADSVVFERALREIYLKGFEKAVRKAHAKAIMTSYNPINGIWAASNYDLNTTIVRKEWGFKGIIMTDWWAKMNDETSTGDKSNTRAMIQSQNDLYMVVVDALNNSMNDNTLSSFNDGSLTKAEAQRVAKNICLYLMDSPSFRRLHNIEYRFKAPHHFTPLLDDIKVNGESIANFNPLIGHYVVKAKNHFSIEAVSSEKHHIQIKKNANTTMIIVNNGVEQNTYVVTNIERIKTSESIADKVAMNKVVKVNTEAWGKTKLDLTQPLYQNDGVHLNNGQVSFDKDGLMSFGLDVAQYGKYIVELSISSNQSSLAQMPISILLGDTVASTLTTNGTDGNTIHISTQIIINQGKFLFSLKALRTGLTISRLELVRHQ</sequence>
<dbReference type="PANTHER" id="PTHR42715:SF10">
    <property type="entry name" value="BETA-GLUCOSIDASE"/>
    <property type="match status" value="1"/>
</dbReference>
<dbReference type="SMART" id="SM01217">
    <property type="entry name" value="Fn3_like"/>
    <property type="match status" value="1"/>
</dbReference>
<dbReference type="InterPro" id="IPR002772">
    <property type="entry name" value="Glyco_hydro_3_C"/>
</dbReference>
<dbReference type="Gene3D" id="2.60.40.10">
    <property type="entry name" value="Immunoglobulins"/>
    <property type="match status" value="1"/>
</dbReference>
<dbReference type="PRINTS" id="PR00133">
    <property type="entry name" value="GLHYDRLASE3"/>
</dbReference>
<evidence type="ECO:0000256" key="1">
    <source>
        <dbReference type="ARBA" id="ARBA00005336"/>
    </source>
</evidence>
<keyword evidence="4" id="KW-0326">Glycosidase</keyword>
<dbReference type="Pfam" id="PF00933">
    <property type="entry name" value="Glyco_hydro_3"/>
    <property type="match status" value="1"/>
</dbReference>
<dbReference type="InterPro" id="IPR001764">
    <property type="entry name" value="Glyco_hydro_3_N"/>
</dbReference>
<dbReference type="PROSITE" id="PS00775">
    <property type="entry name" value="GLYCOSYL_HYDROL_F3"/>
    <property type="match status" value="1"/>
</dbReference>
<reference evidence="6" key="1">
    <citation type="submission" date="2022-09" db="EMBL/GenBank/DDBJ databases">
        <title>Novel Mycoplasma species identified in domestic and wild animals.</title>
        <authorList>
            <person name="Volokhov D.V."/>
            <person name="Furtak V.A."/>
            <person name="Zagorodnyaya T.A."/>
        </authorList>
    </citation>
    <scope>NUCLEOTIDE SEQUENCE</scope>
    <source>
        <strain evidence="6">Oakley</strain>
    </source>
</reference>
<dbReference type="InterPro" id="IPR026891">
    <property type="entry name" value="Fn3-like"/>
</dbReference>
<gene>
    <name evidence="6" type="ORF">N7548_05750</name>
</gene>
<dbReference type="InterPro" id="IPR017853">
    <property type="entry name" value="GH"/>
</dbReference>
<evidence type="ECO:0000313" key="7">
    <source>
        <dbReference type="Proteomes" id="UP001177160"/>
    </source>
</evidence>
<evidence type="ECO:0000256" key="3">
    <source>
        <dbReference type="ARBA" id="ARBA00023277"/>
    </source>
</evidence>
<dbReference type="InterPro" id="IPR036962">
    <property type="entry name" value="Glyco_hydro_3_N_sf"/>
</dbReference>
<comment type="caution">
    <text evidence="6">The sequence shown here is derived from an EMBL/GenBank/DDBJ whole genome shotgun (WGS) entry which is preliminary data.</text>
</comment>
<protein>
    <submittedName>
        <fullName evidence="6">Glycoside hydrolase family 3 C-terminal domain-containing protein</fullName>
    </submittedName>
</protein>
<feature type="domain" description="Fibronectin type III-like" evidence="5">
    <location>
        <begin position="316"/>
        <end position="392"/>
    </location>
</feature>
<dbReference type="EMBL" id="JAOVQM010000003">
    <property type="protein sequence ID" value="MCV2232330.1"/>
    <property type="molecule type" value="Genomic_DNA"/>
</dbReference>
<dbReference type="Pfam" id="PF01915">
    <property type="entry name" value="Glyco_hydro_3_C"/>
    <property type="match status" value="1"/>
</dbReference>
<proteinExistence type="inferred from homology"/>
<dbReference type="InterPro" id="IPR036881">
    <property type="entry name" value="Glyco_hydro_3_C_sf"/>
</dbReference>
<dbReference type="Proteomes" id="UP001177160">
    <property type="component" value="Unassembled WGS sequence"/>
</dbReference>
<dbReference type="Gene3D" id="3.20.20.300">
    <property type="entry name" value="Glycoside hydrolase, family 3, N-terminal domain"/>
    <property type="match status" value="1"/>
</dbReference>
<dbReference type="SUPFAM" id="SSF51445">
    <property type="entry name" value="(Trans)glycosidases"/>
    <property type="match status" value="1"/>
</dbReference>